<protein>
    <submittedName>
        <fullName evidence="4">DUF4232 domain-containing protein</fullName>
    </submittedName>
</protein>
<feature type="compositionally biased region" description="Low complexity" evidence="1">
    <location>
        <begin position="214"/>
        <end position="226"/>
    </location>
</feature>
<sequence>MPRRLIAGGVLALLWLACGLGAYFLQLPGGSIATLARLIPSPMRGDFFGLPTGWAIIVHALAVVLIVAAYAVISSWFGSRATFAAGWLAALLTGFVVGGVLDLGDFVAWVGDFGIRGALGTMGAAPLTVFWALVVGWIPALLVRGQRSRARGWAITVTVIAVAAAIALPLAAQGAHAAQQAQLREDRAAAEAEAQANADPDGAAPRDPNAQGEPVPTVAPTAAAASPTACTAENATIMAPAPDAATGHRLVSLQLVNISDEPCTLDGYPDVAFGDQNDHVLDVALEHGSSFMATDPGPAAIELSPGASARAGIAWDANSVQGQLAARQLWVAPFAGTARSRWDVSLDIVPGATVSVTAWEAVSVAG</sequence>
<evidence type="ECO:0000313" key="5">
    <source>
        <dbReference type="Proteomes" id="UP000293995"/>
    </source>
</evidence>
<keyword evidence="2" id="KW-0472">Membrane</keyword>
<reference evidence="4 5" key="1">
    <citation type="submission" date="2019-01" db="EMBL/GenBank/DDBJ databases">
        <title>Genome sequencing of strain DFW100M-13.</title>
        <authorList>
            <person name="Heo J."/>
            <person name="Kim S.-J."/>
            <person name="Kim J.-S."/>
            <person name="Hong S.-B."/>
            <person name="Kwon S.-W."/>
        </authorList>
    </citation>
    <scope>NUCLEOTIDE SEQUENCE [LARGE SCALE GENOMIC DNA]</scope>
    <source>
        <strain evidence="4 5">DFW100M-13</strain>
    </source>
</reference>
<evidence type="ECO:0000256" key="2">
    <source>
        <dbReference type="SAM" id="Phobius"/>
    </source>
</evidence>
<proteinExistence type="predicted"/>
<dbReference type="EMBL" id="CP035494">
    <property type="protein sequence ID" value="QAY60408.1"/>
    <property type="molecule type" value="Genomic_DNA"/>
</dbReference>
<evidence type="ECO:0000259" key="3">
    <source>
        <dbReference type="Pfam" id="PF14016"/>
    </source>
</evidence>
<keyword evidence="2" id="KW-1133">Transmembrane helix</keyword>
<keyword evidence="5" id="KW-1185">Reference proteome</keyword>
<feature type="transmembrane region" description="Helical" evidence="2">
    <location>
        <begin position="124"/>
        <end position="143"/>
    </location>
</feature>
<feature type="transmembrane region" description="Helical" evidence="2">
    <location>
        <begin position="54"/>
        <end position="73"/>
    </location>
</feature>
<dbReference type="RefSeq" id="WP_129389743.1">
    <property type="nucleotide sequence ID" value="NZ_CP035494.1"/>
</dbReference>
<feature type="region of interest" description="Disordered" evidence="1">
    <location>
        <begin position="182"/>
        <end position="226"/>
    </location>
</feature>
<dbReference type="PROSITE" id="PS51257">
    <property type="entry name" value="PROKAR_LIPOPROTEIN"/>
    <property type="match status" value="1"/>
</dbReference>
<feature type="transmembrane region" description="Helical" evidence="2">
    <location>
        <begin position="150"/>
        <end position="172"/>
    </location>
</feature>
<accession>A0A4P6ER87</accession>
<dbReference type="AlphaFoldDB" id="A0A4P6ER87"/>
<evidence type="ECO:0000313" key="4">
    <source>
        <dbReference type="EMBL" id="QAY60408.1"/>
    </source>
</evidence>
<feature type="transmembrane region" description="Helical" evidence="2">
    <location>
        <begin position="85"/>
        <end position="104"/>
    </location>
</feature>
<organism evidence="4 5">
    <name type="scientific">Microbacterium protaetiae</name>
    <dbReference type="NCBI Taxonomy" id="2509458"/>
    <lineage>
        <taxon>Bacteria</taxon>
        <taxon>Bacillati</taxon>
        <taxon>Actinomycetota</taxon>
        <taxon>Actinomycetes</taxon>
        <taxon>Micrococcales</taxon>
        <taxon>Microbacteriaceae</taxon>
        <taxon>Microbacterium</taxon>
    </lineage>
</organism>
<dbReference type="OrthoDB" id="5175658at2"/>
<dbReference type="InterPro" id="IPR025326">
    <property type="entry name" value="DUF4232"/>
</dbReference>
<gene>
    <name evidence="4" type="ORF">ET475_10695</name>
</gene>
<name>A0A4P6ER87_9MICO</name>
<dbReference type="Proteomes" id="UP000293995">
    <property type="component" value="Chromosome"/>
</dbReference>
<dbReference type="Pfam" id="PF14016">
    <property type="entry name" value="DUF4232"/>
    <property type="match status" value="1"/>
</dbReference>
<feature type="domain" description="DUF4232" evidence="3">
    <location>
        <begin position="230"/>
        <end position="359"/>
    </location>
</feature>
<evidence type="ECO:0000256" key="1">
    <source>
        <dbReference type="SAM" id="MobiDB-lite"/>
    </source>
</evidence>
<dbReference type="KEGG" id="mprt:ET475_10695"/>
<keyword evidence="2" id="KW-0812">Transmembrane</keyword>